<dbReference type="AlphaFoldDB" id="A0A5R9BSF6"/>
<comment type="caution">
    <text evidence="1">The sequence shown here is derived from an EMBL/GenBank/DDBJ whole genome shotgun (WGS) entry which is preliminary data.</text>
</comment>
<dbReference type="Proteomes" id="UP000305541">
    <property type="component" value="Unassembled WGS sequence"/>
</dbReference>
<dbReference type="NCBIfam" id="TIGR01563">
    <property type="entry name" value="gp16_SPP1"/>
    <property type="match status" value="1"/>
</dbReference>
<dbReference type="EMBL" id="VBTH01000017">
    <property type="protein sequence ID" value="TLQ03646.1"/>
    <property type="molecule type" value="Genomic_DNA"/>
</dbReference>
<accession>A0A5R9BSF6</accession>
<organism evidence="1 2">
    <name type="scientific">Pediococcus stilesii</name>
    <dbReference type="NCBI Taxonomy" id="331679"/>
    <lineage>
        <taxon>Bacteria</taxon>
        <taxon>Bacillati</taxon>
        <taxon>Bacillota</taxon>
        <taxon>Bacilli</taxon>
        <taxon>Lactobacillales</taxon>
        <taxon>Lactobacillaceae</taxon>
        <taxon>Pediococcus</taxon>
    </lineage>
</organism>
<proteinExistence type="predicted"/>
<evidence type="ECO:0000313" key="2">
    <source>
        <dbReference type="Proteomes" id="UP000305541"/>
    </source>
</evidence>
<dbReference type="Pfam" id="PF05521">
    <property type="entry name" value="Phage_HCP"/>
    <property type="match status" value="1"/>
</dbReference>
<dbReference type="InterPro" id="IPR008767">
    <property type="entry name" value="Phage_SPP1_head-tail_adaptor"/>
</dbReference>
<sequence length="117" mass="13314">MKGINYSRLDFKIELGNQELTNKVNPNTGERVSDFVAKRKIWAAQWSFTVNQNLSLQGLGIKNAVGFVIRHKSLIEQYTYVKYGSELYRIQNIDVDDGSQSNGFDLITCTKEVINHA</sequence>
<reference evidence="1 2" key="1">
    <citation type="submission" date="2019-05" db="EMBL/GenBank/DDBJ databases">
        <title>The metagenome of a microbial culture collection derived from dairy environment covers the genomic content of the human microbiome.</title>
        <authorList>
            <person name="Roder T."/>
            <person name="Wuthrich D."/>
            <person name="Sattari Z."/>
            <person name="Von Ah U."/>
            <person name="Bar C."/>
            <person name="Ronchi F."/>
            <person name="Macpherson A.J."/>
            <person name="Ganal-Vonarburg S.C."/>
            <person name="Bruggmann R."/>
            <person name="Vergeres G."/>
        </authorList>
    </citation>
    <scope>NUCLEOTIDE SEQUENCE [LARGE SCALE GENOMIC DNA]</scope>
    <source>
        <strain evidence="1 2">FAM 18815</strain>
    </source>
</reference>
<dbReference type="OrthoDB" id="2304198at2"/>
<name>A0A5R9BSF6_9LACO</name>
<protein>
    <submittedName>
        <fullName evidence="1">Head-tail adaptor protein</fullName>
    </submittedName>
</protein>
<dbReference type="RefSeq" id="WP_138474752.1">
    <property type="nucleotide sequence ID" value="NZ_VBTH01000017.1"/>
</dbReference>
<evidence type="ECO:0000313" key="1">
    <source>
        <dbReference type="EMBL" id="TLQ03646.1"/>
    </source>
</evidence>
<gene>
    <name evidence="1" type="ORF">FEZ51_08555</name>
</gene>